<comment type="caution">
    <text evidence="3">The sequence shown here is derived from an EMBL/GenBank/DDBJ whole genome shotgun (WGS) entry which is preliminary data.</text>
</comment>
<accession>A0A559SZT1</accession>
<dbReference type="Pfam" id="PF00487">
    <property type="entry name" value="FA_desaturase"/>
    <property type="match status" value="1"/>
</dbReference>
<feature type="transmembrane region" description="Helical" evidence="1">
    <location>
        <begin position="32"/>
        <end position="52"/>
    </location>
</feature>
<evidence type="ECO:0000256" key="1">
    <source>
        <dbReference type="SAM" id="Phobius"/>
    </source>
</evidence>
<reference evidence="3" key="1">
    <citation type="submission" date="2019-06" db="EMBL/GenBank/DDBJ databases">
        <authorList>
            <person name="Deangelis K."/>
            <person name="Huntemann M."/>
            <person name="Clum A."/>
            <person name="Pillay M."/>
            <person name="Palaniappan K."/>
            <person name="Varghese N."/>
            <person name="Mikhailova N."/>
            <person name="Stamatis D."/>
            <person name="Reddy T."/>
            <person name="Daum C."/>
            <person name="Shapiro N."/>
            <person name="Ivanova N."/>
            <person name="Kyrpides N."/>
            <person name="Woyke T."/>
        </authorList>
    </citation>
    <scope>NUCLEOTIDE SEQUENCE [LARGE SCALE GENOMIC DNA]</scope>
    <source>
        <strain evidence="3">128R</strain>
    </source>
</reference>
<gene>
    <name evidence="3" type="ORF">FHU10_0251</name>
</gene>
<name>A0A559SZT1_SERFO</name>
<evidence type="ECO:0000259" key="2">
    <source>
        <dbReference type="Pfam" id="PF00487"/>
    </source>
</evidence>
<feature type="transmembrane region" description="Helical" evidence="1">
    <location>
        <begin position="185"/>
        <end position="201"/>
    </location>
</feature>
<keyword evidence="1" id="KW-0812">Transmembrane</keyword>
<evidence type="ECO:0000313" key="3">
    <source>
        <dbReference type="EMBL" id="TVZ67852.1"/>
    </source>
</evidence>
<protein>
    <submittedName>
        <fullName evidence="3">Fatty acid desaturase</fullName>
    </submittedName>
</protein>
<feature type="transmembrane region" description="Helical" evidence="1">
    <location>
        <begin position="58"/>
        <end position="74"/>
    </location>
</feature>
<dbReference type="EMBL" id="VISQ01000001">
    <property type="protein sequence ID" value="TVZ67852.1"/>
    <property type="molecule type" value="Genomic_DNA"/>
</dbReference>
<dbReference type="GO" id="GO:0006629">
    <property type="term" value="P:lipid metabolic process"/>
    <property type="evidence" value="ECO:0007669"/>
    <property type="project" value="InterPro"/>
</dbReference>
<dbReference type="AlphaFoldDB" id="A0A559SZT1"/>
<organism evidence="3">
    <name type="scientific">Serratia fonticola</name>
    <dbReference type="NCBI Taxonomy" id="47917"/>
    <lineage>
        <taxon>Bacteria</taxon>
        <taxon>Pseudomonadati</taxon>
        <taxon>Pseudomonadota</taxon>
        <taxon>Gammaproteobacteria</taxon>
        <taxon>Enterobacterales</taxon>
        <taxon>Yersiniaceae</taxon>
        <taxon>Serratia</taxon>
    </lineage>
</organism>
<dbReference type="OrthoDB" id="784276at2"/>
<dbReference type="CDD" id="cd03509">
    <property type="entry name" value="DesA_FADS-like"/>
    <property type="match status" value="1"/>
</dbReference>
<keyword evidence="1" id="KW-0472">Membrane</keyword>
<dbReference type="InterPro" id="IPR005804">
    <property type="entry name" value="FA_desaturase_dom"/>
</dbReference>
<keyword evidence="1" id="KW-1133">Transmembrane helix</keyword>
<sequence>MSSAKPHSHYLHHEQRAWIQQLHRHWLWRLELPTWGIMLLVYGSWFATVHYWQRLGPWFGAPLLTLATTWYLSLQHELIHGHPTRWPRLNQLFGLLPLAVWYPYGLYRDSHIQHHRDDHLTLPEDDPESYYFSRAQWQRLPVLLPLLAKVRNTLIGRIALGPALDIVATLVNALQRILAGDWRTLLMWLVHGALLVILLAWLKTQGISAVFYLLAISYPALGLTKIRSFYEHRAVAAPQARSIINEASWPWRLLFLNLNYHLVHHDLPGLPWYGLRKVYLAEREAYRQRSQGFVVQGYGTWFVEHAVTPIAVEVHPFEQESAGVPYEHPVDRVRWSSAAQTFPTDLAK</sequence>
<feature type="transmembrane region" description="Helical" evidence="1">
    <location>
        <begin position="86"/>
        <end position="104"/>
    </location>
</feature>
<reference evidence="3" key="2">
    <citation type="submission" date="2019-08" db="EMBL/GenBank/DDBJ databases">
        <title>Investigation of anaerobic lignin degradation for improved lignocellulosic biofuels.</title>
        <authorList>
            <person name="Deangelis K.PhD."/>
        </authorList>
    </citation>
    <scope>NUCLEOTIDE SEQUENCE [LARGE SCALE GENOMIC DNA]</scope>
    <source>
        <strain evidence="3">128R</strain>
    </source>
</reference>
<proteinExistence type="predicted"/>
<feature type="transmembrane region" description="Helical" evidence="1">
    <location>
        <begin position="207"/>
        <end position="224"/>
    </location>
</feature>
<feature type="domain" description="Fatty acid desaturase" evidence="2">
    <location>
        <begin position="58"/>
        <end position="289"/>
    </location>
</feature>